<dbReference type="OrthoDB" id="883418at2"/>
<dbReference type="RefSeq" id="WP_095511478.1">
    <property type="nucleotide sequence ID" value="NZ_MQWD01000001.1"/>
</dbReference>
<name>A0A271J383_9BACT</name>
<accession>A0A271J383</accession>
<evidence type="ECO:0000313" key="3">
    <source>
        <dbReference type="Proteomes" id="UP000216339"/>
    </source>
</evidence>
<feature type="transmembrane region" description="Helical" evidence="1">
    <location>
        <begin position="75"/>
        <end position="97"/>
    </location>
</feature>
<keyword evidence="3" id="KW-1185">Reference proteome</keyword>
<dbReference type="Proteomes" id="UP000216339">
    <property type="component" value="Unassembled WGS sequence"/>
</dbReference>
<reference evidence="2 3" key="1">
    <citation type="submission" date="2016-11" db="EMBL/GenBank/DDBJ databases">
        <title>Study of marine rhodopsin-containing bacteria.</title>
        <authorList>
            <person name="Yoshizawa S."/>
            <person name="Kumagai Y."/>
            <person name="Kogure K."/>
        </authorList>
    </citation>
    <scope>NUCLEOTIDE SEQUENCE [LARGE SCALE GENOMIC DNA]</scope>
    <source>
        <strain evidence="2 3">SAORIC-28</strain>
    </source>
</reference>
<sequence length="144" mass="15274">MPAVFLVHLGATLLMVGVIWMVQVVHYPLFAGVGAEGWAAYEAAHQSRITLVVGPLMVAELVTAVWLVLDRPAALPAWAVVLGAALVGVIWASTAFLQVPLHSALGGAFDADVHARLVATNWIRTATWTARGGLVLWMTSRLAA</sequence>
<proteinExistence type="predicted"/>
<dbReference type="EMBL" id="MQWD01000001">
    <property type="protein sequence ID" value="PAP77810.1"/>
    <property type="molecule type" value="Genomic_DNA"/>
</dbReference>
<evidence type="ECO:0008006" key="4">
    <source>
        <dbReference type="Google" id="ProtNLM"/>
    </source>
</evidence>
<keyword evidence="1" id="KW-0472">Membrane</keyword>
<comment type="caution">
    <text evidence="2">The sequence shown here is derived from an EMBL/GenBank/DDBJ whole genome shotgun (WGS) entry which is preliminary data.</text>
</comment>
<dbReference type="AlphaFoldDB" id="A0A271J383"/>
<organism evidence="2 3">
    <name type="scientific">Rubrivirga marina</name>
    <dbReference type="NCBI Taxonomy" id="1196024"/>
    <lineage>
        <taxon>Bacteria</taxon>
        <taxon>Pseudomonadati</taxon>
        <taxon>Rhodothermota</taxon>
        <taxon>Rhodothermia</taxon>
        <taxon>Rhodothermales</taxon>
        <taxon>Rubricoccaceae</taxon>
        <taxon>Rubrivirga</taxon>
    </lineage>
</organism>
<feature type="transmembrane region" description="Helical" evidence="1">
    <location>
        <begin position="6"/>
        <end position="29"/>
    </location>
</feature>
<feature type="transmembrane region" description="Helical" evidence="1">
    <location>
        <begin position="49"/>
        <end position="69"/>
    </location>
</feature>
<protein>
    <recommendedName>
        <fullName evidence="4">DUF1772 domain-containing protein</fullName>
    </recommendedName>
</protein>
<evidence type="ECO:0000256" key="1">
    <source>
        <dbReference type="SAM" id="Phobius"/>
    </source>
</evidence>
<evidence type="ECO:0000313" key="2">
    <source>
        <dbReference type="EMBL" id="PAP77810.1"/>
    </source>
</evidence>
<keyword evidence="1" id="KW-1133">Transmembrane helix</keyword>
<keyword evidence="1" id="KW-0812">Transmembrane</keyword>
<gene>
    <name evidence="2" type="ORF">BSZ37_15835</name>
</gene>